<organism evidence="1 2">
    <name type="scientific">Niabella digestorum</name>
    <dbReference type="NCBI Taxonomy" id="3117701"/>
    <lineage>
        <taxon>Bacteria</taxon>
        <taxon>Pseudomonadati</taxon>
        <taxon>Bacteroidota</taxon>
        <taxon>Chitinophagia</taxon>
        <taxon>Chitinophagales</taxon>
        <taxon>Chitinophagaceae</taxon>
        <taxon>Niabella</taxon>
    </lineage>
</organism>
<protein>
    <recommendedName>
        <fullName evidence="3">Type VI secretion system baseplate subunit TssG</fullName>
    </recommendedName>
</protein>
<dbReference type="Proteomes" id="UP001357452">
    <property type="component" value="Unassembled WGS sequence"/>
</dbReference>
<evidence type="ECO:0000313" key="1">
    <source>
        <dbReference type="EMBL" id="MEE6186509.1"/>
    </source>
</evidence>
<name>A0ABU7REU2_9BACT</name>
<evidence type="ECO:0008006" key="3">
    <source>
        <dbReference type="Google" id="ProtNLM"/>
    </source>
</evidence>
<sequence length="300" mass="34245">MKNSSNNLITNPPFTAETLFVSLLEAGLDTEQIKVQHNGSFKRRYSQDVEMVEIDECDNKSKALISLNRDGLYDVLPEGLFHQTKGSSRVNSVEGAVEEHKQYKEEEKFARKFFAPLEQMLFLYKAMAENAERNILRDLQNGKLNSSFYKFWNISENLPTAPAARLLRLMPYASLIKGDRENTEAALSYLLGKPVCITVNEQIQTEVFTDTRRLIDMRLGVDTVIGASCREVQVIWNCTINDILHSELEAFAPDMAMYNILNRFTEIFIPLDVELRFDFLPANQSLEETYSNVLGVGCYL</sequence>
<dbReference type="EMBL" id="JAZGLY010000002">
    <property type="protein sequence ID" value="MEE6186509.1"/>
    <property type="molecule type" value="Genomic_DNA"/>
</dbReference>
<gene>
    <name evidence="1" type="ORF">V2H41_04405</name>
</gene>
<keyword evidence="2" id="KW-1185">Reference proteome</keyword>
<accession>A0ABU7REU2</accession>
<comment type="caution">
    <text evidence="1">The sequence shown here is derived from an EMBL/GenBank/DDBJ whole genome shotgun (WGS) entry which is preliminary data.</text>
</comment>
<dbReference type="RefSeq" id="WP_330973918.1">
    <property type="nucleotide sequence ID" value="NZ_JAZGLY010000002.1"/>
</dbReference>
<proteinExistence type="predicted"/>
<evidence type="ECO:0000313" key="2">
    <source>
        <dbReference type="Proteomes" id="UP001357452"/>
    </source>
</evidence>
<reference evidence="1 2" key="1">
    <citation type="submission" date="2024-01" db="EMBL/GenBank/DDBJ databases">
        <title>Niabella digestum sp. nov., isolated from waste digestion system.</title>
        <authorList>
            <person name="Zhang L."/>
        </authorList>
    </citation>
    <scope>NUCLEOTIDE SEQUENCE [LARGE SCALE GENOMIC DNA]</scope>
    <source>
        <strain evidence="1 2">A18</strain>
    </source>
</reference>